<protein>
    <submittedName>
        <fullName evidence="1">Uncharacterized protein</fullName>
    </submittedName>
</protein>
<dbReference type="Proteomes" id="UP000814140">
    <property type="component" value="Unassembled WGS sequence"/>
</dbReference>
<evidence type="ECO:0000313" key="2">
    <source>
        <dbReference type="Proteomes" id="UP000814140"/>
    </source>
</evidence>
<name>A0ACB8SX39_9AGAM</name>
<accession>A0ACB8SX39</accession>
<reference evidence="1" key="2">
    <citation type="journal article" date="2022" name="New Phytol.">
        <title>Evolutionary transition to the ectomycorrhizal habit in the genomes of a hyperdiverse lineage of mushroom-forming fungi.</title>
        <authorList>
            <person name="Looney B."/>
            <person name="Miyauchi S."/>
            <person name="Morin E."/>
            <person name="Drula E."/>
            <person name="Courty P.E."/>
            <person name="Kohler A."/>
            <person name="Kuo A."/>
            <person name="LaButti K."/>
            <person name="Pangilinan J."/>
            <person name="Lipzen A."/>
            <person name="Riley R."/>
            <person name="Andreopoulos W."/>
            <person name="He G."/>
            <person name="Johnson J."/>
            <person name="Nolan M."/>
            <person name="Tritt A."/>
            <person name="Barry K.W."/>
            <person name="Grigoriev I.V."/>
            <person name="Nagy L.G."/>
            <person name="Hibbett D."/>
            <person name="Henrissat B."/>
            <person name="Matheny P.B."/>
            <person name="Labbe J."/>
            <person name="Martin F.M."/>
        </authorList>
    </citation>
    <scope>NUCLEOTIDE SEQUENCE</scope>
    <source>
        <strain evidence="1">HHB10654</strain>
    </source>
</reference>
<keyword evidence="2" id="KW-1185">Reference proteome</keyword>
<proteinExistence type="predicted"/>
<comment type="caution">
    <text evidence="1">The sequence shown here is derived from an EMBL/GenBank/DDBJ whole genome shotgun (WGS) entry which is preliminary data.</text>
</comment>
<evidence type="ECO:0000313" key="1">
    <source>
        <dbReference type="EMBL" id="KAI0060476.1"/>
    </source>
</evidence>
<reference evidence="1" key="1">
    <citation type="submission" date="2021-03" db="EMBL/GenBank/DDBJ databases">
        <authorList>
            <consortium name="DOE Joint Genome Institute"/>
            <person name="Ahrendt S."/>
            <person name="Looney B.P."/>
            <person name="Miyauchi S."/>
            <person name="Morin E."/>
            <person name="Drula E."/>
            <person name="Courty P.E."/>
            <person name="Chicoki N."/>
            <person name="Fauchery L."/>
            <person name="Kohler A."/>
            <person name="Kuo A."/>
            <person name="Labutti K."/>
            <person name="Pangilinan J."/>
            <person name="Lipzen A."/>
            <person name="Riley R."/>
            <person name="Andreopoulos W."/>
            <person name="He G."/>
            <person name="Johnson J."/>
            <person name="Barry K.W."/>
            <person name="Grigoriev I.V."/>
            <person name="Nagy L."/>
            <person name="Hibbett D."/>
            <person name="Henrissat B."/>
            <person name="Matheny P.B."/>
            <person name="Labbe J."/>
            <person name="Martin F."/>
        </authorList>
    </citation>
    <scope>NUCLEOTIDE SEQUENCE</scope>
    <source>
        <strain evidence="1">HHB10654</strain>
    </source>
</reference>
<gene>
    <name evidence="1" type="ORF">BV25DRAFT_966968</name>
</gene>
<sequence length="103" mass="11059">MACYVWLCVLTSRRLHPACLQSKVRTRVTAGSSAGSGPGLLVPVWSSSMSSPLSILISGVNSEIIPSYIEFGRHTASCGRPCLVFDHTSALSTLLLDHLSWGR</sequence>
<organism evidence="1 2">
    <name type="scientific">Artomyces pyxidatus</name>
    <dbReference type="NCBI Taxonomy" id="48021"/>
    <lineage>
        <taxon>Eukaryota</taxon>
        <taxon>Fungi</taxon>
        <taxon>Dikarya</taxon>
        <taxon>Basidiomycota</taxon>
        <taxon>Agaricomycotina</taxon>
        <taxon>Agaricomycetes</taxon>
        <taxon>Russulales</taxon>
        <taxon>Auriscalpiaceae</taxon>
        <taxon>Artomyces</taxon>
    </lineage>
</organism>
<dbReference type="EMBL" id="MU277219">
    <property type="protein sequence ID" value="KAI0060476.1"/>
    <property type="molecule type" value="Genomic_DNA"/>
</dbReference>